<evidence type="ECO:0000256" key="17">
    <source>
        <dbReference type="ARBA" id="ARBA00048623"/>
    </source>
</evidence>
<keyword evidence="12 19" id="KW-1133">Transmembrane helix</keyword>
<evidence type="ECO:0000313" key="20">
    <source>
        <dbReference type="EMBL" id="MBB2893804.1"/>
    </source>
</evidence>
<dbReference type="EMBL" id="JACHVQ010000003">
    <property type="protein sequence ID" value="MBB2893804.1"/>
    <property type="molecule type" value="Genomic_DNA"/>
</dbReference>
<evidence type="ECO:0000256" key="9">
    <source>
        <dbReference type="ARBA" id="ARBA00022679"/>
    </source>
</evidence>
<comment type="cofactor">
    <cofactor evidence="1 19">
        <name>Mg(2+)</name>
        <dbReference type="ChEBI" id="CHEBI:18420"/>
    </cofactor>
</comment>
<evidence type="ECO:0000256" key="3">
    <source>
        <dbReference type="ARBA" id="ARBA00004663"/>
    </source>
</evidence>
<keyword evidence="21" id="KW-1185">Reference proteome</keyword>
<feature type="transmembrane region" description="Helical" evidence="19">
    <location>
        <begin position="231"/>
        <end position="254"/>
    </location>
</feature>
<dbReference type="Proteomes" id="UP000559182">
    <property type="component" value="Unassembled WGS sequence"/>
</dbReference>
<evidence type="ECO:0000256" key="13">
    <source>
        <dbReference type="ARBA" id="ARBA00023136"/>
    </source>
</evidence>
<name>A0A839NCX4_9MICO</name>
<keyword evidence="9 19" id="KW-0808">Transferase</keyword>
<evidence type="ECO:0000256" key="19">
    <source>
        <dbReference type="HAMAP-Rule" id="MF_00719"/>
    </source>
</evidence>
<feature type="transmembrane region" description="Helical" evidence="19">
    <location>
        <begin position="205"/>
        <end position="224"/>
    </location>
</feature>
<evidence type="ECO:0000256" key="11">
    <source>
        <dbReference type="ARBA" id="ARBA00022842"/>
    </source>
</evidence>
<evidence type="ECO:0000256" key="14">
    <source>
        <dbReference type="ARBA" id="ARBA00025228"/>
    </source>
</evidence>
<evidence type="ECO:0000256" key="2">
    <source>
        <dbReference type="ARBA" id="ARBA00004651"/>
    </source>
</evidence>
<gene>
    <name evidence="19" type="primary">cobS</name>
    <name evidence="20" type="ORF">FHU39_003835</name>
</gene>
<evidence type="ECO:0000256" key="16">
    <source>
        <dbReference type="ARBA" id="ARBA00032853"/>
    </source>
</evidence>
<evidence type="ECO:0000256" key="6">
    <source>
        <dbReference type="ARBA" id="ARBA00015850"/>
    </source>
</evidence>
<dbReference type="UniPathway" id="UPA00148">
    <property type="reaction ID" value="UER00238"/>
</dbReference>
<comment type="catalytic activity">
    <reaction evidence="18 19">
        <text>alpha-ribazole 5'-phosphate + adenosylcob(III)inamide-GDP = adenosylcob(III)alamin 5'-phosphate + GMP + H(+)</text>
        <dbReference type="Rhea" id="RHEA:23560"/>
        <dbReference type="ChEBI" id="CHEBI:15378"/>
        <dbReference type="ChEBI" id="CHEBI:57918"/>
        <dbReference type="ChEBI" id="CHEBI:58115"/>
        <dbReference type="ChEBI" id="CHEBI:60487"/>
        <dbReference type="ChEBI" id="CHEBI:60493"/>
        <dbReference type="EC" id="2.7.8.26"/>
    </reaction>
</comment>
<protein>
    <recommendedName>
        <fullName evidence="6 19">Adenosylcobinamide-GDP ribazoletransferase</fullName>
        <ecNumber evidence="5 19">2.7.8.26</ecNumber>
    </recommendedName>
    <alternativeName>
        <fullName evidence="16 19">Cobalamin synthase</fullName>
    </alternativeName>
    <alternativeName>
        <fullName evidence="15 19">Cobalamin-5'-phosphate synthase</fullName>
    </alternativeName>
</protein>
<dbReference type="InterPro" id="IPR003805">
    <property type="entry name" value="CobS"/>
</dbReference>
<dbReference type="RefSeq" id="WP_183322235.1">
    <property type="nucleotide sequence ID" value="NZ_JACHVQ010000003.1"/>
</dbReference>
<proteinExistence type="inferred from homology"/>
<evidence type="ECO:0000313" key="21">
    <source>
        <dbReference type="Proteomes" id="UP000559182"/>
    </source>
</evidence>
<evidence type="ECO:0000256" key="7">
    <source>
        <dbReference type="ARBA" id="ARBA00022475"/>
    </source>
</evidence>
<comment type="similarity">
    <text evidence="4 19">Belongs to the CobS family.</text>
</comment>
<dbReference type="PANTHER" id="PTHR34148:SF1">
    <property type="entry name" value="ADENOSYLCOBINAMIDE-GDP RIBAZOLETRANSFERASE"/>
    <property type="match status" value="1"/>
</dbReference>
<feature type="transmembrane region" description="Helical" evidence="19">
    <location>
        <begin position="29"/>
        <end position="50"/>
    </location>
</feature>
<organism evidence="20 21">
    <name type="scientific">Flexivirga oryzae</name>
    <dbReference type="NCBI Taxonomy" id="1794944"/>
    <lineage>
        <taxon>Bacteria</taxon>
        <taxon>Bacillati</taxon>
        <taxon>Actinomycetota</taxon>
        <taxon>Actinomycetes</taxon>
        <taxon>Micrococcales</taxon>
        <taxon>Dermacoccaceae</taxon>
        <taxon>Flexivirga</taxon>
    </lineage>
</organism>
<evidence type="ECO:0000256" key="18">
    <source>
        <dbReference type="ARBA" id="ARBA00049504"/>
    </source>
</evidence>
<comment type="function">
    <text evidence="14 19">Joins adenosylcobinamide-GDP and alpha-ribazole to generate adenosylcobalamin (Ado-cobalamin). Also synthesizes adenosylcobalamin 5'-phosphate from adenosylcobinamide-GDP and alpha-ribazole 5'-phosphate.</text>
</comment>
<evidence type="ECO:0000256" key="1">
    <source>
        <dbReference type="ARBA" id="ARBA00001946"/>
    </source>
</evidence>
<evidence type="ECO:0000256" key="12">
    <source>
        <dbReference type="ARBA" id="ARBA00022989"/>
    </source>
</evidence>
<evidence type="ECO:0000256" key="5">
    <source>
        <dbReference type="ARBA" id="ARBA00013200"/>
    </source>
</evidence>
<dbReference type="EC" id="2.7.8.26" evidence="5 19"/>
<comment type="pathway">
    <text evidence="3 19">Cofactor biosynthesis; adenosylcobalamin biosynthesis; adenosylcobalamin from cob(II)yrinate a,c-diamide: step 7/7.</text>
</comment>
<dbReference type="AlphaFoldDB" id="A0A839NCX4"/>
<evidence type="ECO:0000256" key="8">
    <source>
        <dbReference type="ARBA" id="ARBA00022573"/>
    </source>
</evidence>
<comment type="subcellular location">
    <subcellularLocation>
        <location evidence="2 19">Cell membrane</location>
        <topology evidence="2 19">Multi-pass membrane protein</topology>
    </subcellularLocation>
</comment>
<dbReference type="GO" id="GO:0005886">
    <property type="term" value="C:plasma membrane"/>
    <property type="evidence" value="ECO:0007669"/>
    <property type="project" value="UniProtKB-SubCell"/>
</dbReference>
<keyword evidence="8 19" id="KW-0169">Cobalamin biosynthesis</keyword>
<dbReference type="GO" id="GO:0008818">
    <property type="term" value="F:cobalamin 5'-phosphate synthase activity"/>
    <property type="evidence" value="ECO:0007669"/>
    <property type="project" value="UniProtKB-UniRule"/>
</dbReference>
<evidence type="ECO:0000256" key="15">
    <source>
        <dbReference type="ARBA" id="ARBA00032605"/>
    </source>
</evidence>
<feature type="transmembrane region" description="Helical" evidence="19">
    <location>
        <begin position="181"/>
        <end position="199"/>
    </location>
</feature>
<accession>A0A839NCX4</accession>
<keyword evidence="11 19" id="KW-0460">Magnesium</keyword>
<dbReference type="GO" id="GO:0051073">
    <property type="term" value="F:adenosylcobinamide-GDP ribazoletransferase activity"/>
    <property type="evidence" value="ECO:0007669"/>
    <property type="project" value="UniProtKB-UniRule"/>
</dbReference>
<dbReference type="HAMAP" id="MF_00719">
    <property type="entry name" value="CobS"/>
    <property type="match status" value="1"/>
</dbReference>
<comment type="caution">
    <text evidence="20">The sequence shown here is derived from an EMBL/GenBank/DDBJ whole genome shotgun (WGS) entry which is preliminary data.</text>
</comment>
<keyword evidence="10 19" id="KW-0812">Transmembrane</keyword>
<keyword evidence="7 19" id="KW-1003">Cell membrane</keyword>
<evidence type="ECO:0000256" key="10">
    <source>
        <dbReference type="ARBA" id="ARBA00022692"/>
    </source>
</evidence>
<evidence type="ECO:0000256" key="4">
    <source>
        <dbReference type="ARBA" id="ARBA00010561"/>
    </source>
</evidence>
<dbReference type="PANTHER" id="PTHR34148">
    <property type="entry name" value="ADENOSYLCOBINAMIDE-GDP RIBAZOLETRANSFERASE"/>
    <property type="match status" value="1"/>
</dbReference>
<comment type="catalytic activity">
    <reaction evidence="17 19">
        <text>alpha-ribazole + adenosylcob(III)inamide-GDP = adenosylcob(III)alamin + GMP + H(+)</text>
        <dbReference type="Rhea" id="RHEA:16049"/>
        <dbReference type="ChEBI" id="CHEBI:10329"/>
        <dbReference type="ChEBI" id="CHEBI:15378"/>
        <dbReference type="ChEBI" id="CHEBI:18408"/>
        <dbReference type="ChEBI" id="CHEBI:58115"/>
        <dbReference type="ChEBI" id="CHEBI:60487"/>
        <dbReference type="EC" id="2.7.8.26"/>
    </reaction>
</comment>
<dbReference type="Pfam" id="PF02654">
    <property type="entry name" value="CobS"/>
    <property type="match status" value="1"/>
</dbReference>
<sequence length="255" mass="25843">MLLDAWRLAVGTLTAVRVRPPANVDRRTAGTAMVIAPLAALPLGAAVSVVALLGHWLHLSTLVTALLAVGAVVLGNRAFHLDGLSDTVDGLAASFDRERSLAVMKTGTSGPAGVAAVVLAMGLQAAGLAALFGRNHWWQAAILAGLVVCASRAALAMCCVRGVPPARPDGLGHTYTETVPVPVAALVWVIVAVVLAAAGGWAGLAWWRGAVAAVPALVVVGVVLRRAVQRFGGVTGDVFGATVELSLVALLVALS</sequence>
<feature type="transmembrane region" description="Helical" evidence="19">
    <location>
        <begin position="56"/>
        <end position="75"/>
    </location>
</feature>
<keyword evidence="13 19" id="KW-0472">Membrane</keyword>
<reference evidence="20 21" key="1">
    <citation type="submission" date="2020-08" db="EMBL/GenBank/DDBJ databases">
        <title>Sequencing the genomes of 1000 actinobacteria strains.</title>
        <authorList>
            <person name="Klenk H.-P."/>
        </authorList>
    </citation>
    <scope>NUCLEOTIDE SEQUENCE [LARGE SCALE GENOMIC DNA]</scope>
    <source>
        <strain evidence="20 21">DSM 105369</strain>
    </source>
</reference>
<dbReference type="GO" id="GO:0009236">
    <property type="term" value="P:cobalamin biosynthetic process"/>
    <property type="evidence" value="ECO:0007669"/>
    <property type="project" value="UniProtKB-UniRule"/>
</dbReference>
<feature type="transmembrane region" description="Helical" evidence="19">
    <location>
        <begin position="112"/>
        <end position="132"/>
    </location>
</feature>